<dbReference type="Proteomes" id="UP000091967">
    <property type="component" value="Unassembled WGS sequence"/>
</dbReference>
<evidence type="ECO:0000256" key="1">
    <source>
        <dbReference type="SAM" id="MobiDB-lite"/>
    </source>
</evidence>
<organism evidence="2 3">
    <name type="scientific">Fusarium poae</name>
    <dbReference type="NCBI Taxonomy" id="36050"/>
    <lineage>
        <taxon>Eukaryota</taxon>
        <taxon>Fungi</taxon>
        <taxon>Dikarya</taxon>
        <taxon>Ascomycota</taxon>
        <taxon>Pezizomycotina</taxon>
        <taxon>Sordariomycetes</taxon>
        <taxon>Hypocreomycetidae</taxon>
        <taxon>Hypocreales</taxon>
        <taxon>Nectriaceae</taxon>
        <taxon>Fusarium</taxon>
    </lineage>
</organism>
<reference evidence="2 3" key="1">
    <citation type="submission" date="2016-06" db="EMBL/GenBank/DDBJ databases">
        <title>Living apart together: crosstalk between the core and supernumerary genomes in a fungal plant pathogen.</title>
        <authorList>
            <person name="Vanheule A."/>
            <person name="Audenaert K."/>
            <person name="Warris S."/>
            <person name="Van De Geest H."/>
            <person name="Schijlen E."/>
            <person name="Hofte M."/>
            <person name="De Saeger S."/>
            <person name="Haesaert G."/>
            <person name="Waalwijk C."/>
            <person name="Van Der Lee T."/>
        </authorList>
    </citation>
    <scope>NUCLEOTIDE SEQUENCE [LARGE SCALE GENOMIC DNA]</scope>
    <source>
        <strain evidence="2 3">2516</strain>
    </source>
</reference>
<gene>
    <name evidence="2" type="ORF">FPOA_13903</name>
</gene>
<dbReference type="EMBL" id="LYXU01000165">
    <property type="protein sequence ID" value="OBS15222.1"/>
    <property type="molecule type" value="Genomic_DNA"/>
</dbReference>
<evidence type="ECO:0000313" key="2">
    <source>
        <dbReference type="EMBL" id="OBS15222.1"/>
    </source>
</evidence>
<evidence type="ECO:0008006" key="4">
    <source>
        <dbReference type="Google" id="ProtNLM"/>
    </source>
</evidence>
<feature type="region of interest" description="Disordered" evidence="1">
    <location>
        <begin position="1"/>
        <end position="22"/>
    </location>
</feature>
<protein>
    <recommendedName>
        <fullName evidence="4">BED-type domain-containing protein</fullName>
    </recommendedName>
</protein>
<keyword evidence="3" id="KW-1185">Reference proteome</keyword>
<accession>A0A1B8A416</accession>
<dbReference type="AlphaFoldDB" id="A0A1B8A416"/>
<evidence type="ECO:0000313" key="3">
    <source>
        <dbReference type="Proteomes" id="UP000091967"/>
    </source>
</evidence>
<proteinExistence type="predicted"/>
<comment type="caution">
    <text evidence="2">The sequence shown here is derived from an EMBL/GenBank/DDBJ whole genome shotgun (WGS) entry which is preliminary data.</text>
</comment>
<sequence length="202" mass="23014">MDSFNEGIETASTTPPPSEPSTISASMTYATIKFPDYDVWTADKFRRFPGFTIGHDPSRERTWWWHFGFRMKDNTGRPRTRKIVWVCERCFLRNKPRTTDYVFIASTGGGIVRHLRKEHNIVPPSQHARPVAGSGGTDRNILDMLRADPTNPSDPGFGSIQRASTINQRASEMFQYLSINFITRQDISIQRDGINVDEVDVC</sequence>
<name>A0A1B8A416_FUSPO</name>